<evidence type="ECO:0000313" key="3">
    <source>
        <dbReference type="EMBL" id="WMV46066.1"/>
    </source>
</evidence>
<sequence length="505" mass="59276">MLAQEIIHGIKKPKEGDNVVIKLNMAKAYDRVSWAYTYLVMRKMGFSVFFIEMIWRIMSNNWMLNKLYLNQNYQGFHMEPRGPQINHLSFADDVIIFTSGQRTSIQLIMKTLTTYEQVSNQLINRDKSHFMLHVDSPQGIAEMLKEEAGFTQKDNPINYLGCPLYIGGQRNIYYSHLVDKIAKRISGWQATMLNFGGRLTIVKHVLHSIPIHTMAAISPPKTTLHYIKRLTADLFWGREKDKKKYHWASWENITFPYDEGGLGVRHLNDICNSLQYKQWWHFRSTNSLWGQFLKAKYCHRANPVVKKWDTGQSLVWKYMSNNKSQVEEHIIWKINSGTCSFWWDNWLGEGPLAHHTNESNRLNNNTISQYMLNGGWNETMVRQHAPPLMIPKILSIQFQFQEGVADQPIWKLTDNGKFTCASTWENIITKRPKIKLYSYIWHRHIPFKVSFLLWRALRRKLPTNDKTTTFGVPLVKCSCCIKAGWDTIDHIFVTGHFANHFWQYH</sequence>
<evidence type="ECO:0000313" key="4">
    <source>
        <dbReference type="Proteomes" id="UP001234989"/>
    </source>
</evidence>
<evidence type="ECO:0000259" key="2">
    <source>
        <dbReference type="Pfam" id="PF13966"/>
    </source>
</evidence>
<dbReference type="PANTHER" id="PTHR33116:SF82">
    <property type="entry name" value="RNASE H FAMILY PROTEIN"/>
    <property type="match status" value="1"/>
</dbReference>
<organism evidence="3 4">
    <name type="scientific">Solanum verrucosum</name>
    <dbReference type="NCBI Taxonomy" id="315347"/>
    <lineage>
        <taxon>Eukaryota</taxon>
        <taxon>Viridiplantae</taxon>
        <taxon>Streptophyta</taxon>
        <taxon>Embryophyta</taxon>
        <taxon>Tracheophyta</taxon>
        <taxon>Spermatophyta</taxon>
        <taxon>Magnoliopsida</taxon>
        <taxon>eudicotyledons</taxon>
        <taxon>Gunneridae</taxon>
        <taxon>Pentapetalae</taxon>
        <taxon>asterids</taxon>
        <taxon>lamiids</taxon>
        <taxon>Solanales</taxon>
        <taxon>Solanaceae</taxon>
        <taxon>Solanoideae</taxon>
        <taxon>Solaneae</taxon>
        <taxon>Solanum</taxon>
    </lineage>
</organism>
<reference evidence="3" key="1">
    <citation type="submission" date="2023-08" db="EMBL/GenBank/DDBJ databases">
        <title>A de novo genome assembly of Solanum verrucosum Schlechtendal, a Mexican diploid species geographically isolated from the other diploid A-genome species in potato relatives.</title>
        <authorList>
            <person name="Hosaka K."/>
        </authorList>
    </citation>
    <scope>NUCLEOTIDE SEQUENCE</scope>
    <source>
        <tissue evidence="3">Young leaves</tissue>
    </source>
</reference>
<name>A0AAF0ZNV8_SOLVR</name>
<evidence type="ECO:0008006" key="5">
    <source>
        <dbReference type="Google" id="ProtNLM"/>
    </source>
</evidence>
<dbReference type="EMBL" id="CP133620">
    <property type="protein sequence ID" value="WMV46066.1"/>
    <property type="molecule type" value="Genomic_DNA"/>
</dbReference>
<keyword evidence="4" id="KW-1185">Reference proteome</keyword>
<feature type="domain" description="Reverse transcriptase" evidence="1">
    <location>
        <begin position="12"/>
        <end position="163"/>
    </location>
</feature>
<gene>
    <name evidence="3" type="ORF">MTR67_039451</name>
</gene>
<evidence type="ECO:0000259" key="1">
    <source>
        <dbReference type="Pfam" id="PF00078"/>
    </source>
</evidence>
<dbReference type="Pfam" id="PF13966">
    <property type="entry name" value="zf-RVT"/>
    <property type="match status" value="1"/>
</dbReference>
<dbReference type="InterPro" id="IPR000477">
    <property type="entry name" value="RT_dom"/>
</dbReference>
<accession>A0AAF0ZNV8</accession>
<dbReference type="InterPro" id="IPR026960">
    <property type="entry name" value="RVT-Znf"/>
</dbReference>
<protein>
    <recommendedName>
        <fullName evidence="5">Reverse transcriptase zinc-binding domain-containing protein</fullName>
    </recommendedName>
</protein>
<dbReference type="AlphaFoldDB" id="A0AAF0ZNV8"/>
<dbReference type="PANTHER" id="PTHR33116">
    <property type="entry name" value="REVERSE TRANSCRIPTASE ZINC-BINDING DOMAIN-CONTAINING PROTEIN-RELATED-RELATED"/>
    <property type="match status" value="1"/>
</dbReference>
<feature type="domain" description="Reverse transcriptase zinc-binding" evidence="2">
    <location>
        <begin position="418"/>
        <end position="502"/>
    </location>
</feature>
<dbReference type="Proteomes" id="UP001234989">
    <property type="component" value="Chromosome 9"/>
</dbReference>
<proteinExistence type="predicted"/>
<dbReference type="Pfam" id="PF00078">
    <property type="entry name" value="RVT_1"/>
    <property type="match status" value="1"/>
</dbReference>